<evidence type="ECO:0000256" key="3">
    <source>
        <dbReference type="ARBA" id="ARBA00022723"/>
    </source>
</evidence>
<dbReference type="GO" id="GO:0008270">
    <property type="term" value="F:zinc ion binding"/>
    <property type="evidence" value="ECO:0007669"/>
    <property type="project" value="UniProtKB-KW"/>
</dbReference>
<dbReference type="GO" id="GO:0016887">
    <property type="term" value="F:ATP hydrolysis activity"/>
    <property type="evidence" value="ECO:0007669"/>
    <property type="project" value="InterPro"/>
</dbReference>
<dbReference type="Gene3D" id="1.10.3710.10">
    <property type="entry name" value="DNA polymerase III clamp loader subunits, C-terminal domain"/>
    <property type="match status" value="1"/>
</dbReference>
<dbReference type="InterPro" id="IPR008921">
    <property type="entry name" value="DNA_pol3_clamp-load_cplx_C"/>
</dbReference>
<evidence type="ECO:0000256" key="7">
    <source>
        <dbReference type="ARBA" id="ARBA00022833"/>
    </source>
</evidence>
<keyword evidence="6 11" id="KW-0863">Zinc-finger</keyword>
<dbReference type="FunFam" id="1.20.272.10:FF:000001">
    <property type="entry name" value="Putative AAA family ATPase"/>
    <property type="match status" value="1"/>
</dbReference>
<keyword evidence="3" id="KW-0479">Metal-binding</keyword>
<dbReference type="Pfam" id="PF00004">
    <property type="entry name" value="AAA"/>
    <property type="match status" value="1"/>
</dbReference>
<keyword evidence="9 11" id="KW-0234">DNA repair</keyword>
<dbReference type="Gene3D" id="3.30.160.60">
    <property type="entry name" value="Classic Zinc Finger"/>
    <property type="match status" value="1"/>
</dbReference>
<dbReference type="Proteomes" id="UP000241818">
    <property type="component" value="Unassembled WGS sequence"/>
</dbReference>
<dbReference type="SMART" id="SM00734">
    <property type="entry name" value="ZnF_Rad18"/>
    <property type="match status" value="1"/>
</dbReference>
<reference evidence="14 15" key="1">
    <citation type="journal article" date="2018" name="New Phytol.">
        <title>Comparative genomics and transcriptomics depict ericoid mycorrhizal fungi as versatile saprotrophs and plant mutualists.</title>
        <authorList>
            <person name="Martino E."/>
            <person name="Morin E."/>
            <person name="Grelet G.A."/>
            <person name="Kuo A."/>
            <person name="Kohler A."/>
            <person name="Daghino S."/>
            <person name="Barry K.W."/>
            <person name="Cichocki N."/>
            <person name="Clum A."/>
            <person name="Dockter R.B."/>
            <person name="Hainaut M."/>
            <person name="Kuo R.C."/>
            <person name="LaButti K."/>
            <person name="Lindahl B.D."/>
            <person name="Lindquist E.A."/>
            <person name="Lipzen A."/>
            <person name="Khouja H.R."/>
            <person name="Magnuson J."/>
            <person name="Murat C."/>
            <person name="Ohm R.A."/>
            <person name="Singer S.W."/>
            <person name="Spatafora J.W."/>
            <person name="Wang M."/>
            <person name="Veneault-Fourrey C."/>
            <person name="Henrissat B."/>
            <person name="Grigoriev I.V."/>
            <person name="Martin F.M."/>
            <person name="Perotto S."/>
        </authorList>
    </citation>
    <scope>NUCLEOTIDE SEQUENCE [LARGE SCALE GENOMIC DNA]</scope>
    <source>
        <strain evidence="14 15">ATCC 22711</strain>
    </source>
</reference>
<keyword evidence="8" id="KW-0067">ATP-binding</keyword>
<keyword evidence="2" id="KW-0235">DNA replication</keyword>
<dbReference type="GO" id="GO:0005524">
    <property type="term" value="F:ATP binding"/>
    <property type="evidence" value="ECO:0007669"/>
    <property type="project" value="UniProtKB-KW"/>
</dbReference>
<dbReference type="GeneID" id="36570660"/>
<feature type="region of interest" description="Disordered" evidence="12">
    <location>
        <begin position="29"/>
        <end position="132"/>
    </location>
</feature>
<dbReference type="CDD" id="cd00009">
    <property type="entry name" value="AAA"/>
    <property type="match status" value="1"/>
</dbReference>
<dbReference type="GO" id="GO:0017116">
    <property type="term" value="F:single-stranded DNA helicase activity"/>
    <property type="evidence" value="ECO:0007669"/>
    <property type="project" value="TreeGrafter"/>
</dbReference>
<dbReference type="InParanoid" id="A0A2T3B445"/>
<name>A0A2T3B445_AMORE</name>
<gene>
    <name evidence="14" type="ORF">M430DRAFT_138863</name>
</gene>
<dbReference type="OrthoDB" id="10265467at2759"/>
<dbReference type="SMART" id="SM00382">
    <property type="entry name" value="AAA"/>
    <property type="match status" value="1"/>
</dbReference>
<proteinExistence type="inferred from homology"/>
<dbReference type="InterPro" id="IPR051314">
    <property type="entry name" value="AAA_ATPase_RarA/MGS1/WRNIP1"/>
</dbReference>
<evidence type="ECO:0000256" key="1">
    <source>
        <dbReference type="ARBA" id="ARBA00008959"/>
    </source>
</evidence>
<evidence type="ECO:0000256" key="9">
    <source>
        <dbReference type="ARBA" id="ARBA00023204"/>
    </source>
</evidence>
<dbReference type="Gene3D" id="1.20.272.10">
    <property type="match status" value="1"/>
</dbReference>
<dbReference type="GO" id="GO:0003677">
    <property type="term" value="F:DNA binding"/>
    <property type="evidence" value="ECO:0007669"/>
    <property type="project" value="InterPro"/>
</dbReference>
<dbReference type="AlphaFoldDB" id="A0A2T3B445"/>
<evidence type="ECO:0000313" key="14">
    <source>
        <dbReference type="EMBL" id="PSS20406.1"/>
    </source>
</evidence>
<dbReference type="SUPFAM" id="SSF52540">
    <property type="entry name" value="P-loop containing nucleoside triphosphate hydrolases"/>
    <property type="match status" value="1"/>
</dbReference>
<protein>
    <recommendedName>
        <fullName evidence="13">UBZ4-type domain-containing protein</fullName>
    </recommendedName>
</protein>
<dbReference type="InterPro" id="IPR032423">
    <property type="entry name" value="AAA_assoc_2"/>
</dbReference>
<dbReference type="STRING" id="857342.A0A2T3B445"/>
<dbReference type="InterPro" id="IPR027417">
    <property type="entry name" value="P-loop_NTPase"/>
</dbReference>
<dbReference type="Gene3D" id="1.10.8.60">
    <property type="match status" value="1"/>
</dbReference>
<dbReference type="CDD" id="cd18139">
    <property type="entry name" value="HLD_clamp_RarA"/>
    <property type="match status" value="1"/>
</dbReference>
<dbReference type="PANTHER" id="PTHR13779:SF7">
    <property type="entry name" value="ATPASE WRNIP1"/>
    <property type="match status" value="1"/>
</dbReference>
<evidence type="ECO:0000256" key="12">
    <source>
        <dbReference type="SAM" id="MobiDB-lite"/>
    </source>
</evidence>
<keyword evidence="5 11" id="KW-0227">DNA damage</keyword>
<dbReference type="InterPro" id="IPR021886">
    <property type="entry name" value="MgsA_C"/>
</dbReference>
<feature type="compositionally biased region" description="Polar residues" evidence="12">
    <location>
        <begin position="76"/>
        <end position="90"/>
    </location>
</feature>
<accession>A0A2T3B445</accession>
<feature type="domain" description="UBZ4-type" evidence="13">
    <location>
        <begin position="1"/>
        <end position="29"/>
    </location>
</feature>
<dbReference type="InterPro" id="IPR006642">
    <property type="entry name" value="Rad18_UBZ4"/>
</dbReference>
<dbReference type="FunFam" id="1.10.8.60:FF:000029">
    <property type="entry name" value="Replication-associated recombination protein A"/>
    <property type="match status" value="1"/>
</dbReference>
<dbReference type="InterPro" id="IPR003593">
    <property type="entry name" value="AAA+_ATPase"/>
</dbReference>
<dbReference type="EMBL" id="KZ679010">
    <property type="protein sequence ID" value="PSS20406.1"/>
    <property type="molecule type" value="Genomic_DNA"/>
</dbReference>
<comment type="function">
    <text evidence="10">Functions as a modulator for initiation or reinitiation events during DNA polymerase delta-mediated DNA synthesis. Has an intrinsic ATPase activity that functions as a sensor of DNA damage or of arrested replication forks and regulates the extent of DNA synthesis.</text>
</comment>
<evidence type="ECO:0000256" key="11">
    <source>
        <dbReference type="PROSITE-ProRule" id="PRU01256"/>
    </source>
</evidence>
<evidence type="ECO:0000256" key="10">
    <source>
        <dbReference type="ARBA" id="ARBA00056113"/>
    </source>
</evidence>
<keyword evidence="15" id="KW-1185">Reference proteome</keyword>
<sequence>MVECPICGKPVKPRDINSHIDSDCVSFIDTGESTQHNGSSSQNPTASQKPSVSSFFQTPAAKRAASYPTPKADSGTKLSFHQKQTNSSSPAQPPQRKRSFEDVDPSPPVKQEGDSFEGNSDEPATKKTKANAFQKAAPLAERMRPRTLDEVCGQELVGPHGVLRSLIEQDRVPSMILWGGAGTGKTTIARCIASMVGSRFVEINSTSSGVAECKKIFAEARGELGLTGRKTIIFCDEIHRFSKSQQDVFLGPVESGQVTLIGATTENPSFKVQNALLSRCRTFTLQKLTDEDILQILERALAMEGPNYTPSDLVDSELLKYLASFSDGDARTALNLLELAMGLSTRPSITKADIKESLTKTLVYDRAGDQHYDTISAFHKSVRGSDPDAALYYLARMLQSGEDPLYIARRMIVIASEDVGLADNSMLTLATSTYAAAEKIGMPECRISMAHCTVALCLAPKSTRAYRGLNNAFAALKEPGVASLPIPIHLRNAPTKLMKELGYGDQYKYNPNYKEGRVVQEYLPEQLKGRRFLEDRDLGTEIDPGAWP</sequence>
<dbReference type="GO" id="GO:0000731">
    <property type="term" value="P:DNA synthesis involved in DNA repair"/>
    <property type="evidence" value="ECO:0007669"/>
    <property type="project" value="TreeGrafter"/>
</dbReference>
<evidence type="ECO:0000313" key="15">
    <source>
        <dbReference type="Proteomes" id="UP000241818"/>
    </source>
</evidence>
<evidence type="ECO:0000256" key="5">
    <source>
        <dbReference type="ARBA" id="ARBA00022763"/>
    </source>
</evidence>
<organism evidence="14 15">
    <name type="scientific">Amorphotheca resinae ATCC 22711</name>
    <dbReference type="NCBI Taxonomy" id="857342"/>
    <lineage>
        <taxon>Eukaryota</taxon>
        <taxon>Fungi</taxon>
        <taxon>Dikarya</taxon>
        <taxon>Ascomycota</taxon>
        <taxon>Pezizomycotina</taxon>
        <taxon>Leotiomycetes</taxon>
        <taxon>Helotiales</taxon>
        <taxon>Amorphothecaceae</taxon>
        <taxon>Amorphotheca</taxon>
    </lineage>
</organism>
<dbReference type="Pfam" id="PF16193">
    <property type="entry name" value="AAA_assoc_2"/>
    <property type="match status" value="1"/>
</dbReference>
<keyword evidence="4" id="KW-0547">Nucleotide-binding</keyword>
<dbReference type="FunFam" id="1.10.3710.10:FF:000005">
    <property type="entry name" value="AAA family ATPase, putative"/>
    <property type="match status" value="1"/>
</dbReference>
<dbReference type="PANTHER" id="PTHR13779">
    <property type="entry name" value="WERNER HELICASE-INTERACTING PROTEIN 1 FAMILY MEMBER"/>
    <property type="match status" value="1"/>
</dbReference>
<feature type="compositionally biased region" description="Polar residues" evidence="12">
    <location>
        <begin position="31"/>
        <end position="57"/>
    </location>
</feature>
<dbReference type="GO" id="GO:0008047">
    <property type="term" value="F:enzyme activator activity"/>
    <property type="evidence" value="ECO:0007669"/>
    <property type="project" value="TreeGrafter"/>
</dbReference>
<keyword evidence="7" id="KW-0862">Zinc</keyword>
<dbReference type="SUPFAM" id="SSF48019">
    <property type="entry name" value="post-AAA+ oligomerization domain-like"/>
    <property type="match status" value="1"/>
</dbReference>
<evidence type="ECO:0000256" key="8">
    <source>
        <dbReference type="ARBA" id="ARBA00022840"/>
    </source>
</evidence>
<dbReference type="InterPro" id="IPR003959">
    <property type="entry name" value="ATPase_AAA_core"/>
</dbReference>
<dbReference type="FunFam" id="3.40.50.300:FF:000137">
    <property type="entry name" value="Replication-associated recombination protein A"/>
    <property type="match status" value="1"/>
</dbReference>
<comment type="similarity">
    <text evidence="1">Belongs to the AAA ATPase family. RarA/MGS1/WRNIP1 subfamily.</text>
</comment>
<dbReference type="GO" id="GO:0006271">
    <property type="term" value="P:DNA strand elongation involved in DNA replication"/>
    <property type="evidence" value="ECO:0007669"/>
    <property type="project" value="UniProtKB-ARBA"/>
</dbReference>
<dbReference type="Gene3D" id="3.40.50.300">
    <property type="entry name" value="P-loop containing nucleotide triphosphate hydrolases"/>
    <property type="match status" value="1"/>
</dbReference>
<dbReference type="Pfam" id="PF12002">
    <property type="entry name" value="MgsA_C"/>
    <property type="match status" value="1"/>
</dbReference>
<evidence type="ECO:0000259" key="13">
    <source>
        <dbReference type="PROSITE" id="PS51908"/>
    </source>
</evidence>
<evidence type="ECO:0000256" key="6">
    <source>
        <dbReference type="ARBA" id="ARBA00022771"/>
    </source>
</evidence>
<dbReference type="FunCoup" id="A0A2T3B445">
    <property type="interactions" value="796"/>
</dbReference>
<dbReference type="RefSeq" id="XP_024721676.1">
    <property type="nucleotide sequence ID" value="XM_024862579.1"/>
</dbReference>
<evidence type="ECO:0000256" key="2">
    <source>
        <dbReference type="ARBA" id="ARBA00022705"/>
    </source>
</evidence>
<dbReference type="PROSITE" id="PS51908">
    <property type="entry name" value="ZF_UBZ4"/>
    <property type="match status" value="1"/>
</dbReference>
<evidence type="ECO:0000256" key="4">
    <source>
        <dbReference type="ARBA" id="ARBA00022741"/>
    </source>
</evidence>
<dbReference type="GO" id="GO:0005634">
    <property type="term" value="C:nucleus"/>
    <property type="evidence" value="ECO:0007669"/>
    <property type="project" value="TreeGrafter"/>
</dbReference>